<reference evidence="1 2" key="1">
    <citation type="journal article" date="2021" name="Int. J. Syst. Evol. Microbiol.">
        <title>Reticulibacter mediterranei gen. nov., sp. nov., within the new family Reticulibacteraceae fam. nov., and Ktedonospora formicarum gen. nov., sp. nov., Ktedonobacter robiniae sp. nov., Dictyobacter formicarum sp. nov. and Dictyobacter arantiisoli sp. nov., belonging to the class Ktedonobacteria.</title>
        <authorList>
            <person name="Yabe S."/>
            <person name="Zheng Y."/>
            <person name="Wang C.M."/>
            <person name="Sakai Y."/>
            <person name="Abe K."/>
            <person name="Yokota A."/>
            <person name="Donadio S."/>
            <person name="Cavaletti L."/>
            <person name="Monciardini P."/>
        </authorList>
    </citation>
    <scope>NUCLEOTIDE SEQUENCE [LARGE SCALE GENOMIC DNA]</scope>
    <source>
        <strain evidence="1 2">SOSP1-9</strain>
    </source>
</reference>
<organism evidence="1 2">
    <name type="scientific">Dictyobacter formicarum</name>
    <dbReference type="NCBI Taxonomy" id="2778368"/>
    <lineage>
        <taxon>Bacteria</taxon>
        <taxon>Bacillati</taxon>
        <taxon>Chloroflexota</taxon>
        <taxon>Ktedonobacteria</taxon>
        <taxon>Ktedonobacterales</taxon>
        <taxon>Dictyobacteraceae</taxon>
        <taxon>Dictyobacter</taxon>
    </lineage>
</organism>
<evidence type="ECO:0000313" key="1">
    <source>
        <dbReference type="EMBL" id="GHO84055.1"/>
    </source>
</evidence>
<dbReference type="RefSeq" id="WP_201361703.1">
    <property type="nucleotide sequence ID" value="NZ_BNJJ01000005.1"/>
</dbReference>
<sequence length="119" mass="13677">MSFQPTEPVFACNIAAIPQELRPVHQANTQRIFANVQEIQELSTGYAWRLPNETEMLQTVATFLRYERLCCPFFHFILEIEPDEGPIWLKISGAEDVKSFIQSEGWVPPTEGSLPWQHS</sequence>
<proteinExistence type="predicted"/>
<keyword evidence="2" id="KW-1185">Reference proteome</keyword>
<comment type="caution">
    <text evidence="1">The sequence shown here is derived from an EMBL/GenBank/DDBJ whole genome shotgun (WGS) entry which is preliminary data.</text>
</comment>
<accession>A0ABQ3VDL6</accession>
<protein>
    <submittedName>
        <fullName evidence="1">Uncharacterized protein</fullName>
    </submittedName>
</protein>
<dbReference type="Proteomes" id="UP000635565">
    <property type="component" value="Unassembled WGS sequence"/>
</dbReference>
<name>A0ABQ3VDL6_9CHLR</name>
<dbReference type="EMBL" id="BNJJ01000005">
    <property type="protein sequence ID" value="GHO84055.1"/>
    <property type="molecule type" value="Genomic_DNA"/>
</dbReference>
<evidence type="ECO:0000313" key="2">
    <source>
        <dbReference type="Proteomes" id="UP000635565"/>
    </source>
</evidence>
<gene>
    <name evidence="1" type="ORF">KSZ_20610</name>
</gene>